<comment type="catalytic activity">
    <reaction evidence="8">
        <text>L-threonyl-[protein] + ATP = O-phospho-L-threonyl-[protein] + ADP + H(+)</text>
        <dbReference type="Rhea" id="RHEA:46608"/>
        <dbReference type="Rhea" id="RHEA-COMP:11060"/>
        <dbReference type="Rhea" id="RHEA-COMP:11605"/>
        <dbReference type="ChEBI" id="CHEBI:15378"/>
        <dbReference type="ChEBI" id="CHEBI:30013"/>
        <dbReference type="ChEBI" id="CHEBI:30616"/>
        <dbReference type="ChEBI" id="CHEBI:61977"/>
        <dbReference type="ChEBI" id="CHEBI:456216"/>
        <dbReference type="EC" id="2.7.11.1"/>
    </reaction>
</comment>
<dbReference type="Gene3D" id="3.30.200.20">
    <property type="entry name" value="Phosphorylase Kinase, domain 1"/>
    <property type="match status" value="1"/>
</dbReference>
<dbReference type="PROSITE" id="PS50011">
    <property type="entry name" value="PROTEIN_KINASE_DOM"/>
    <property type="match status" value="1"/>
</dbReference>
<dbReference type="GO" id="GO:0005524">
    <property type="term" value="F:ATP binding"/>
    <property type="evidence" value="ECO:0007669"/>
    <property type="project" value="UniProtKB-KW"/>
</dbReference>
<evidence type="ECO:0000256" key="7">
    <source>
        <dbReference type="ARBA" id="ARBA00037982"/>
    </source>
</evidence>
<dbReference type="InterPro" id="IPR008271">
    <property type="entry name" value="Ser/Thr_kinase_AS"/>
</dbReference>
<comment type="catalytic activity">
    <reaction evidence="9">
        <text>L-seryl-[protein] + ATP = O-phospho-L-seryl-[protein] + ADP + H(+)</text>
        <dbReference type="Rhea" id="RHEA:17989"/>
        <dbReference type="Rhea" id="RHEA-COMP:9863"/>
        <dbReference type="Rhea" id="RHEA-COMP:11604"/>
        <dbReference type="ChEBI" id="CHEBI:15378"/>
        <dbReference type="ChEBI" id="CHEBI:29999"/>
        <dbReference type="ChEBI" id="CHEBI:30616"/>
        <dbReference type="ChEBI" id="CHEBI:83421"/>
        <dbReference type="ChEBI" id="CHEBI:456216"/>
        <dbReference type="EC" id="2.7.11.1"/>
    </reaction>
</comment>
<evidence type="ECO:0000256" key="8">
    <source>
        <dbReference type="ARBA" id="ARBA00047899"/>
    </source>
</evidence>
<dbReference type="SUPFAM" id="SSF56112">
    <property type="entry name" value="Protein kinase-like (PK-like)"/>
    <property type="match status" value="1"/>
</dbReference>
<feature type="compositionally biased region" description="Polar residues" evidence="10">
    <location>
        <begin position="168"/>
        <end position="185"/>
    </location>
</feature>
<keyword evidence="11" id="KW-0812">Transmembrane</keyword>
<comment type="similarity">
    <text evidence="7">Belongs to the protein kinase superfamily. Ser/Thr protein kinase family. GCN2 subfamily.</text>
</comment>
<dbReference type="STRING" id="1173061.A0A0J9X766"/>
<dbReference type="InterPro" id="IPR050339">
    <property type="entry name" value="CC_SR_Kinase"/>
</dbReference>
<protein>
    <recommendedName>
        <fullName evidence="1">non-specific serine/threonine protein kinase</fullName>
        <ecNumber evidence="1">2.7.11.1</ecNumber>
    </recommendedName>
</protein>
<evidence type="ECO:0000256" key="3">
    <source>
        <dbReference type="ARBA" id="ARBA00022679"/>
    </source>
</evidence>
<dbReference type="SMART" id="SM00220">
    <property type="entry name" value="S_TKc"/>
    <property type="match status" value="1"/>
</dbReference>
<evidence type="ECO:0000256" key="2">
    <source>
        <dbReference type="ARBA" id="ARBA00022527"/>
    </source>
</evidence>
<dbReference type="FunFam" id="3.30.200.20:FF:000306">
    <property type="entry name" value="IKS protein kinase"/>
    <property type="match status" value="1"/>
</dbReference>
<dbReference type="OrthoDB" id="1405469at2759"/>
<keyword evidence="11" id="KW-0472">Membrane</keyword>
<evidence type="ECO:0000313" key="14">
    <source>
        <dbReference type="Proteomes" id="UP000242525"/>
    </source>
</evidence>
<evidence type="ECO:0000256" key="10">
    <source>
        <dbReference type="SAM" id="MobiDB-lite"/>
    </source>
</evidence>
<dbReference type="GO" id="GO:0005737">
    <property type="term" value="C:cytoplasm"/>
    <property type="evidence" value="ECO:0007669"/>
    <property type="project" value="TreeGrafter"/>
</dbReference>
<name>A0A0J9X766_GEOCN</name>
<keyword evidence="4" id="KW-0547">Nucleotide-binding</keyword>
<dbReference type="InterPro" id="IPR011009">
    <property type="entry name" value="Kinase-like_dom_sf"/>
</dbReference>
<evidence type="ECO:0000313" key="13">
    <source>
        <dbReference type="EMBL" id="CDO53270.1"/>
    </source>
</evidence>
<feature type="compositionally biased region" description="Low complexity" evidence="10">
    <location>
        <begin position="117"/>
        <end position="127"/>
    </location>
</feature>
<feature type="region of interest" description="Disordered" evidence="10">
    <location>
        <begin position="102"/>
        <end position="137"/>
    </location>
</feature>
<evidence type="ECO:0000256" key="11">
    <source>
        <dbReference type="SAM" id="Phobius"/>
    </source>
</evidence>
<dbReference type="AlphaFoldDB" id="A0A0J9X766"/>
<gene>
    <name evidence="13" type="ORF">BN980_GECA04s07072g</name>
</gene>
<evidence type="ECO:0000256" key="9">
    <source>
        <dbReference type="ARBA" id="ARBA00048679"/>
    </source>
</evidence>
<dbReference type="PANTHER" id="PTHR11042">
    <property type="entry name" value="EUKARYOTIC TRANSLATION INITIATION FACTOR 2-ALPHA KINASE EIF2-ALPHA KINASE -RELATED"/>
    <property type="match status" value="1"/>
</dbReference>
<evidence type="ECO:0000256" key="1">
    <source>
        <dbReference type="ARBA" id="ARBA00012513"/>
    </source>
</evidence>
<feature type="transmembrane region" description="Helical" evidence="11">
    <location>
        <begin position="690"/>
        <end position="709"/>
    </location>
</feature>
<dbReference type="GO" id="GO:0005634">
    <property type="term" value="C:nucleus"/>
    <property type="evidence" value="ECO:0007669"/>
    <property type="project" value="TreeGrafter"/>
</dbReference>
<feature type="domain" description="Protein kinase" evidence="12">
    <location>
        <begin position="226"/>
        <end position="549"/>
    </location>
</feature>
<dbReference type="Gene3D" id="1.10.510.10">
    <property type="entry name" value="Transferase(Phosphotransferase) domain 1"/>
    <property type="match status" value="1"/>
</dbReference>
<feature type="region of interest" description="Disordered" evidence="10">
    <location>
        <begin position="168"/>
        <end position="203"/>
    </location>
</feature>
<keyword evidence="2" id="KW-0723">Serine/threonine-protein kinase</keyword>
<proteinExistence type="inferred from homology"/>
<evidence type="ECO:0000256" key="5">
    <source>
        <dbReference type="ARBA" id="ARBA00022777"/>
    </source>
</evidence>
<sequence length="710" mass="77858">MSLVPVNNSPNWKVVLRDNPNGTLVLFNRASKELAIVNESADGNSTNTSYFSNDDGATDIGHRLLEYPHNYHLAGSTGEGSLVHGKPVCPSCNQLVYYRNQHSSNSSTGSNIPNHGSRSNENSSSSSGTEFGPLAMHSHTHSHLGSVGIVTRDTNYFKLLENNISAANSQNSTPVYDSEPYSQFFESDEGQSPGMSSASEPGVNELPKYSSISSSAFSQGYFERFFRTKHQLGKGSRGIVFLVEHVLDGYSLGFFALKKVAVGDDHKWLQKVLTEVHLLRLLNHPNLVSYNHMWLENSRLSNFAPEVPCAFILQEYCDGGTLEDYVLEARARDSSPLPPLDVLRLFRDIVRGVSHLHLHQIIHRDLKPSNCLLMTSKADATAGANNINGRRNSGVANHLPRVLVSDFGEGQMEGLLRTGTGTTGTLEYCAPELLQVGPNTHQFCKRTDVFSLGMILYFLCFGGDLPYPSASMDHTSNTGRTPNEEFERLKDQVLNFPGFDPSASQRLRNNSGRHAENAAVFANLLSLILAREQKARPLTEEILDMLDTLETSLTGAAPPSGSPVLTQNSVYIEEHVDSDGLASSSLSLSTPFARRAIEPARKQPDGPATGNNRTLSSQRRSWLLSRCLLILNQLHSSASGTLAKLVVVGAKLYTLRCHTTDVPTMVLNALYILIGVDITLHTSAIVRQRYLFTSLLAHILIIYFFAGSIV</sequence>
<dbReference type="Pfam" id="PF00069">
    <property type="entry name" value="Pkinase"/>
    <property type="match status" value="1"/>
</dbReference>
<evidence type="ECO:0000259" key="12">
    <source>
        <dbReference type="PROSITE" id="PS50011"/>
    </source>
</evidence>
<dbReference type="PANTHER" id="PTHR11042:SF138">
    <property type="entry name" value="SERINE_THREONINE-PROTEIN KINASE IKS1-RELATED"/>
    <property type="match status" value="1"/>
</dbReference>
<keyword evidence="11" id="KW-1133">Transmembrane helix</keyword>
<keyword evidence="6" id="KW-0067">ATP-binding</keyword>
<dbReference type="CDD" id="cd00180">
    <property type="entry name" value="PKc"/>
    <property type="match status" value="1"/>
</dbReference>
<accession>A0A0J9X766</accession>
<keyword evidence="3" id="KW-0808">Transferase</keyword>
<keyword evidence="14" id="KW-1185">Reference proteome</keyword>
<comment type="caution">
    <text evidence="13">The sequence shown here is derived from an EMBL/GenBank/DDBJ whole genome shotgun (WGS) entry which is preliminary data.</text>
</comment>
<dbReference type="InterPro" id="IPR000719">
    <property type="entry name" value="Prot_kinase_dom"/>
</dbReference>
<dbReference type="EC" id="2.7.11.1" evidence="1"/>
<organism evidence="13 14">
    <name type="scientific">Geotrichum candidum</name>
    <name type="common">Oospora lactis</name>
    <name type="synonym">Dipodascus geotrichum</name>
    <dbReference type="NCBI Taxonomy" id="1173061"/>
    <lineage>
        <taxon>Eukaryota</taxon>
        <taxon>Fungi</taxon>
        <taxon>Dikarya</taxon>
        <taxon>Ascomycota</taxon>
        <taxon>Saccharomycotina</taxon>
        <taxon>Dipodascomycetes</taxon>
        <taxon>Dipodascales</taxon>
        <taxon>Dipodascaceae</taxon>
        <taxon>Geotrichum</taxon>
    </lineage>
</organism>
<dbReference type="EMBL" id="CCBN010000004">
    <property type="protein sequence ID" value="CDO53270.1"/>
    <property type="molecule type" value="Genomic_DNA"/>
</dbReference>
<keyword evidence="5 13" id="KW-0418">Kinase</keyword>
<feature type="compositionally biased region" description="Polar residues" evidence="10">
    <location>
        <begin position="102"/>
        <end position="116"/>
    </location>
</feature>
<evidence type="ECO:0000256" key="4">
    <source>
        <dbReference type="ARBA" id="ARBA00022741"/>
    </source>
</evidence>
<dbReference type="GO" id="GO:0004674">
    <property type="term" value="F:protein serine/threonine kinase activity"/>
    <property type="evidence" value="ECO:0007669"/>
    <property type="project" value="UniProtKB-KW"/>
</dbReference>
<dbReference type="Proteomes" id="UP000242525">
    <property type="component" value="Unassembled WGS sequence"/>
</dbReference>
<reference evidence="13" key="1">
    <citation type="submission" date="2014-03" db="EMBL/GenBank/DDBJ databases">
        <authorList>
            <person name="Casaregola S."/>
        </authorList>
    </citation>
    <scope>NUCLEOTIDE SEQUENCE [LARGE SCALE GENOMIC DNA]</scope>
    <source>
        <strain evidence="13">CLIB 918</strain>
    </source>
</reference>
<feature type="transmembrane region" description="Helical" evidence="11">
    <location>
        <begin position="665"/>
        <end position="683"/>
    </location>
</feature>
<evidence type="ECO:0000256" key="6">
    <source>
        <dbReference type="ARBA" id="ARBA00022840"/>
    </source>
</evidence>
<dbReference type="PROSITE" id="PS00108">
    <property type="entry name" value="PROTEIN_KINASE_ST"/>
    <property type="match status" value="1"/>
</dbReference>